<dbReference type="InterPro" id="IPR050836">
    <property type="entry name" value="SDS22/Internalin_LRR"/>
</dbReference>
<proteinExistence type="predicted"/>
<evidence type="ECO:0008006" key="5">
    <source>
        <dbReference type="Google" id="ProtNLM"/>
    </source>
</evidence>
<sequence>MKTLKPTVKKVNSSIFSYYQEKLVYLAEYTALKAIEPYLAQFKSGEKQIYFVNKHVSTLYLSDALPPDLFPEIGFFTHLTTIHFRNLDSLTCFTHLSPTLEWLHIESKHLLSFEGFPSHLDKLQVLLIKCPSLHTLEGLPSILDSLQSLSISCKRLKSLKGLPESSPSLRNLGIWDTPIESLGTYFQQSFLLEGIGLENVPINNLHKLPCELNHLEKLDLTNCAFPNLEGLPLSLPRLEKMYIGIASDRGNYEHPTDGYDLIPFHSVQGFPQETPLLEELSIIGTALTSLKGLTLALPRLNHLIISYNPLLVSMQGLPNELPNMEWFDMDNNGLRDFQFFPRLPGALEYLSFKNNPFQSLLGMSEHVLIEKHRKSEIDRVFRLPLEFSRFELITLHTSSFAALVANIARFDLMDAEFVGKQKFPRCAVSLNLTPKGFFLLKKVWDFHCMNYEAIYDETASMDYEIATLKVPRECTPESFMFFKTFPSLFLPPDYQIYFDQCDAHRKKCGCAMTRWDFDDPAYFAEASVIILLKDETGENDQIFLHEAFMRELYAYYQLSPMELAQKYVVEHYLSDDERERLLYEKNTAVIRYLLRELPETDPILVKILE</sequence>
<dbReference type="PANTHER" id="PTHR46652">
    <property type="entry name" value="LEUCINE-RICH REPEAT AND IQ DOMAIN-CONTAINING PROTEIN 1-RELATED"/>
    <property type="match status" value="1"/>
</dbReference>
<keyword evidence="1" id="KW-0433">Leucine-rich repeat</keyword>
<gene>
    <name evidence="3" type="ORF">NEF87_004917</name>
</gene>
<dbReference type="EMBL" id="CP104013">
    <property type="protein sequence ID" value="UYP48632.1"/>
    <property type="molecule type" value="Genomic_DNA"/>
</dbReference>
<evidence type="ECO:0000256" key="2">
    <source>
        <dbReference type="ARBA" id="ARBA00022737"/>
    </source>
</evidence>
<reference evidence="3" key="1">
    <citation type="submission" date="2022-09" db="EMBL/GenBank/DDBJ databases">
        <title>Actin cytoskeleton and complex cell architecture in an #Asgard archaeon.</title>
        <authorList>
            <person name="Ponce Toledo R.I."/>
            <person name="Schleper C."/>
            <person name="Rodrigues Oliveira T."/>
            <person name="Wollweber F."/>
            <person name="Xu J."/>
            <person name="Rittmann S."/>
            <person name="Klingl A."/>
            <person name="Pilhofer M."/>
        </authorList>
    </citation>
    <scope>NUCLEOTIDE SEQUENCE</scope>
    <source>
        <strain evidence="3">B-35</strain>
    </source>
</reference>
<protein>
    <recommendedName>
        <fullName evidence="5">Leucine-rich repeat domain-containing protein</fullName>
    </recommendedName>
</protein>
<accession>A0ABY6HYN3</accession>
<dbReference type="PANTHER" id="PTHR46652:SF3">
    <property type="entry name" value="LEUCINE-RICH REPEAT-CONTAINING PROTEIN 9"/>
    <property type="match status" value="1"/>
</dbReference>
<organism evidence="3 4">
    <name type="scientific">Candidatus Lokiarchaeum ossiferum</name>
    <dbReference type="NCBI Taxonomy" id="2951803"/>
    <lineage>
        <taxon>Archaea</taxon>
        <taxon>Promethearchaeati</taxon>
        <taxon>Promethearchaeota</taxon>
        <taxon>Promethearchaeia</taxon>
        <taxon>Promethearchaeales</taxon>
        <taxon>Promethearchaeaceae</taxon>
        <taxon>Candidatus Lokiarchaeum</taxon>
    </lineage>
</organism>
<dbReference type="Proteomes" id="UP001208689">
    <property type="component" value="Chromosome"/>
</dbReference>
<name>A0ABY6HYN3_9ARCH</name>
<evidence type="ECO:0000256" key="1">
    <source>
        <dbReference type="ARBA" id="ARBA00022614"/>
    </source>
</evidence>
<evidence type="ECO:0000313" key="4">
    <source>
        <dbReference type="Proteomes" id="UP001208689"/>
    </source>
</evidence>
<dbReference type="Gene3D" id="3.80.10.10">
    <property type="entry name" value="Ribonuclease Inhibitor"/>
    <property type="match status" value="2"/>
</dbReference>
<evidence type="ECO:0000313" key="3">
    <source>
        <dbReference type="EMBL" id="UYP48632.1"/>
    </source>
</evidence>
<dbReference type="SUPFAM" id="SSF52058">
    <property type="entry name" value="L domain-like"/>
    <property type="match status" value="1"/>
</dbReference>
<dbReference type="InterPro" id="IPR032675">
    <property type="entry name" value="LRR_dom_sf"/>
</dbReference>
<keyword evidence="4" id="KW-1185">Reference proteome</keyword>
<keyword evidence="2" id="KW-0677">Repeat</keyword>